<accession>A0A9P1NND0</accession>
<proteinExistence type="predicted"/>
<protein>
    <submittedName>
        <fullName evidence="1">Uncharacterized protein</fullName>
    </submittedName>
</protein>
<organism evidence="1 2">
    <name type="scientific">Azospirillum baldaniorum</name>
    <dbReference type="NCBI Taxonomy" id="1064539"/>
    <lineage>
        <taxon>Bacteria</taxon>
        <taxon>Pseudomonadati</taxon>
        <taxon>Pseudomonadota</taxon>
        <taxon>Alphaproteobacteria</taxon>
        <taxon>Rhodospirillales</taxon>
        <taxon>Azospirillaceae</taxon>
        <taxon>Azospirillum</taxon>
    </lineage>
</organism>
<dbReference type="EMBL" id="HE577328">
    <property type="protein sequence ID" value="CCC99611.1"/>
    <property type="molecule type" value="Genomic_DNA"/>
</dbReference>
<dbReference type="Proteomes" id="UP000007319">
    <property type="component" value="Plasmid AZOBR_p1"/>
</dbReference>
<keyword evidence="2" id="KW-1185">Reference proteome</keyword>
<evidence type="ECO:0000313" key="2">
    <source>
        <dbReference type="Proteomes" id="UP000007319"/>
    </source>
</evidence>
<reference evidence="1 2" key="1">
    <citation type="journal article" date="2011" name="PLoS Genet.">
        <title>Azospirillum genomes reveal transition of bacteria from aquatic to terrestrial environments.</title>
        <authorList>
            <person name="Wisniewski-Dye F."/>
            <person name="Borziak K."/>
            <person name="Khalsa-Moyers G."/>
            <person name="Alexandre G."/>
            <person name="Sukharnikov L.O."/>
            <person name="Wuichet K."/>
            <person name="Hurst G.B."/>
            <person name="McDonald W.H."/>
            <person name="Robertson J.S."/>
            <person name="Barbe V."/>
            <person name="Calteau A."/>
            <person name="Rouy Z."/>
            <person name="Mangenot S."/>
            <person name="Prigent-Combaret C."/>
            <person name="Normand P."/>
            <person name="Boyer M."/>
            <person name="Siguier P."/>
            <person name="Dessaux Y."/>
            <person name="Elmerich C."/>
            <person name="Condemine G."/>
            <person name="Krishnen G."/>
            <person name="Kennedy I."/>
            <person name="Paterson A.H."/>
            <person name="Gonzalez V."/>
            <person name="Mavingui P."/>
            <person name="Zhulin I.B."/>
        </authorList>
    </citation>
    <scope>NUCLEOTIDE SEQUENCE [LARGE SCALE GENOMIC DNA]</scope>
    <source>
        <strain evidence="1 2">Sp245</strain>
    </source>
</reference>
<keyword evidence="1" id="KW-0614">Plasmid</keyword>
<gene>
    <name evidence="1" type="ORF">AZOBR_p110087</name>
</gene>
<name>A0A9P1NND0_9PROT</name>
<dbReference type="KEGG" id="abs:AZOBR_p110087"/>
<sequence>MAEHPRGPIGYALPPIWRYPRHPHKKR</sequence>
<evidence type="ECO:0000313" key="1">
    <source>
        <dbReference type="EMBL" id="CCC99611.1"/>
    </source>
</evidence>
<dbReference type="AlphaFoldDB" id="A0A9P1NND0"/>
<geneLocation type="plasmid" evidence="1 2">
    <name>AZOBR_p1</name>
</geneLocation>